<gene>
    <name evidence="2" type="ORF">MTER_40050</name>
</gene>
<dbReference type="InterPro" id="IPR019710">
    <property type="entry name" value="DUF4226"/>
</dbReference>
<evidence type="ECO:0000256" key="1">
    <source>
        <dbReference type="SAM" id="MobiDB-lite"/>
    </source>
</evidence>
<dbReference type="EMBL" id="AP022564">
    <property type="protein sequence ID" value="BBX24594.1"/>
    <property type="molecule type" value="Genomic_DNA"/>
</dbReference>
<feature type="region of interest" description="Disordered" evidence="1">
    <location>
        <begin position="171"/>
        <end position="219"/>
    </location>
</feature>
<proteinExistence type="predicted"/>
<sequence>MTTRDDVLDAIRRIERAGGGGEVTRMAQAGLTLPLPEAGYDRILTGLGSVPPPPGEEQQGRAARAMKTAEAALARQLSATAEFDRQIIEALRHAHKTTLEGRRRLDDLETEIAGAAQAWDLGTAAGAREFQRFLIAKLAEIVRVVEEANDDDMSKQALAIALTALYAGQADRAGPAPVEPTPGPDDDPPAAVPFPPDGDEDAYLDPLPEGDPQEGYQLLPQRPSEAPAIPMVPGLGGDGPGFGAMPAAIPAGFPPAESLSGPALADTSGDDGIEPEQAAPSDDATAEDAMTDGDTPSETALPDGPVTVTLPDGATTTVADARLAAAMQAAADGTPVAEAFRRQQIDIPPPGIPVTAPVDQARLRPGDIGVFTDRHAVAVGDGKALLDGQIHLAGNLRGPGFLGWQHLRIGEPTAAGEPAPTRLAAYLRGLRA</sequence>
<name>A0AAD1I0A1_9MYCO</name>
<evidence type="ECO:0008006" key="4">
    <source>
        <dbReference type="Google" id="ProtNLM"/>
    </source>
</evidence>
<dbReference type="RefSeq" id="WP_085258843.1">
    <property type="nucleotide sequence ID" value="NZ_AP022564.1"/>
</dbReference>
<evidence type="ECO:0000313" key="2">
    <source>
        <dbReference type="EMBL" id="BBX24594.1"/>
    </source>
</evidence>
<protein>
    <recommendedName>
        <fullName evidence="4">Biofilm regulator</fullName>
    </recommendedName>
</protein>
<dbReference type="AlphaFoldDB" id="A0AAD1I0A1"/>
<keyword evidence="3" id="KW-1185">Reference proteome</keyword>
<feature type="region of interest" description="Disordered" evidence="1">
    <location>
        <begin position="246"/>
        <end position="308"/>
    </location>
</feature>
<reference evidence="2 3" key="1">
    <citation type="journal article" date="2019" name="Emerg. Microbes Infect.">
        <title>Comprehensive subspecies identification of 175 nontuberculous mycobacteria species based on 7547 genomic profiles.</title>
        <authorList>
            <person name="Matsumoto Y."/>
            <person name="Kinjo T."/>
            <person name="Motooka D."/>
            <person name="Nabeya D."/>
            <person name="Jung N."/>
            <person name="Uechi K."/>
            <person name="Horii T."/>
            <person name="Iida T."/>
            <person name="Fujita J."/>
            <person name="Nakamura S."/>
        </authorList>
    </citation>
    <scope>NUCLEOTIDE SEQUENCE [LARGE SCALE GENOMIC DNA]</scope>
    <source>
        <strain evidence="2 3">JCM 12143</strain>
    </source>
</reference>
<evidence type="ECO:0000313" key="3">
    <source>
        <dbReference type="Proteomes" id="UP000467636"/>
    </source>
</evidence>
<dbReference type="Pfam" id="PF10774">
    <property type="entry name" value="DUF4226"/>
    <property type="match status" value="1"/>
</dbReference>
<organism evidence="2 3">
    <name type="scientific">Mycolicibacter terrae</name>
    <dbReference type="NCBI Taxonomy" id="1788"/>
    <lineage>
        <taxon>Bacteria</taxon>
        <taxon>Bacillati</taxon>
        <taxon>Actinomycetota</taxon>
        <taxon>Actinomycetes</taxon>
        <taxon>Mycobacteriales</taxon>
        <taxon>Mycobacteriaceae</taxon>
        <taxon>Mycolicibacter</taxon>
    </lineage>
</organism>
<accession>A0AAD1I0A1</accession>
<dbReference type="Proteomes" id="UP000467636">
    <property type="component" value="Chromosome"/>
</dbReference>